<sequence>MRDIHGLIRSRYPKPRVPLPCLKASPPLFSRHLPSPSFLALLFLTNLRASRSMPAIAENRVASRARPDIPNTVRITTTISNLE</sequence>
<protein>
    <submittedName>
        <fullName evidence="1">Uncharacterized protein</fullName>
    </submittedName>
</protein>
<gene>
    <name evidence="1" type="ORF">ALC57_03785</name>
</gene>
<proteinExistence type="predicted"/>
<evidence type="ECO:0000313" key="1">
    <source>
        <dbReference type="EMBL" id="KYN26744.1"/>
    </source>
</evidence>
<accession>A0A195EFS5</accession>
<organism evidence="1 2">
    <name type="scientific">Trachymyrmex cornetzi</name>
    <dbReference type="NCBI Taxonomy" id="471704"/>
    <lineage>
        <taxon>Eukaryota</taxon>
        <taxon>Metazoa</taxon>
        <taxon>Ecdysozoa</taxon>
        <taxon>Arthropoda</taxon>
        <taxon>Hexapoda</taxon>
        <taxon>Insecta</taxon>
        <taxon>Pterygota</taxon>
        <taxon>Neoptera</taxon>
        <taxon>Endopterygota</taxon>
        <taxon>Hymenoptera</taxon>
        <taxon>Apocrita</taxon>
        <taxon>Aculeata</taxon>
        <taxon>Formicoidea</taxon>
        <taxon>Formicidae</taxon>
        <taxon>Myrmicinae</taxon>
        <taxon>Trachymyrmex</taxon>
    </lineage>
</organism>
<dbReference type="Proteomes" id="UP000078492">
    <property type="component" value="Unassembled WGS sequence"/>
</dbReference>
<dbReference type="AlphaFoldDB" id="A0A195EFS5"/>
<name>A0A195EFS5_9HYME</name>
<evidence type="ECO:0000313" key="2">
    <source>
        <dbReference type="Proteomes" id="UP000078492"/>
    </source>
</evidence>
<dbReference type="EMBL" id="KQ978983">
    <property type="protein sequence ID" value="KYN26744.1"/>
    <property type="molecule type" value="Genomic_DNA"/>
</dbReference>
<keyword evidence="2" id="KW-1185">Reference proteome</keyword>
<reference evidence="1 2" key="1">
    <citation type="submission" date="2015-09" db="EMBL/GenBank/DDBJ databases">
        <title>Trachymyrmex cornetzi WGS genome.</title>
        <authorList>
            <person name="Nygaard S."/>
            <person name="Hu H."/>
            <person name="Boomsma J."/>
            <person name="Zhang G."/>
        </authorList>
    </citation>
    <scope>NUCLEOTIDE SEQUENCE [LARGE SCALE GENOMIC DNA]</scope>
    <source>
        <strain evidence="1">Tcor2-1</strain>
        <tissue evidence="1">Whole body</tissue>
    </source>
</reference>